<reference evidence="2" key="2">
    <citation type="submission" date="2022-04" db="EMBL/GenBank/DDBJ databases">
        <title>Functional analysis, diversity, and distribution of carbendazim hydrolases MheI and CbmA, responsible for the initial step in carbendazim degradation.</title>
        <authorList>
            <person name="Zhang M."/>
        </authorList>
    </citation>
    <scope>NUCLEOTIDE SEQUENCE</scope>
    <source>
        <strain evidence="2">Djl-6</strain>
        <plasmid evidence="2">pdjl-6-1</plasmid>
        <plasmid evidence="3">pdjl-6-3</plasmid>
    </source>
</reference>
<name>A0AB38RM09_RHOSG</name>
<feature type="region of interest" description="Disordered" evidence="1">
    <location>
        <begin position="65"/>
        <end position="84"/>
    </location>
</feature>
<accession>A0AB38RM09</accession>
<reference evidence="4" key="1">
    <citation type="journal article" date="2022" name="Environ. Microbiol.">
        <title>Functional analysis, diversity, and distribution of carbendazim hydrolases MheI and CbmA, responsible for the initial step in carbendazim degradation.</title>
        <authorList>
            <person name="Zhang M."/>
            <person name="Bai X."/>
            <person name="Li Q."/>
            <person name="Zhang L."/>
            <person name="Zhu Q."/>
            <person name="Gao S."/>
            <person name="Ke Z."/>
            <person name="Jiang M."/>
            <person name="Hu J."/>
            <person name="Qiu J."/>
            <person name="Hong Q."/>
        </authorList>
    </citation>
    <scope>NUCLEOTIDE SEQUENCE [LARGE SCALE GENOMIC DNA]</scope>
    <source>
        <strain evidence="4">djl-6</strain>
    </source>
</reference>
<evidence type="ECO:0000313" key="4">
    <source>
        <dbReference type="Proteomes" id="UP000831484"/>
    </source>
</evidence>
<dbReference type="EMBL" id="CP096564">
    <property type="protein sequence ID" value="UPU46182.1"/>
    <property type="molecule type" value="Genomic_DNA"/>
</dbReference>
<protein>
    <recommendedName>
        <fullName evidence="5">CopG family transcriptional regulator</fullName>
    </recommendedName>
</protein>
<evidence type="ECO:0000313" key="2">
    <source>
        <dbReference type="EMBL" id="UPU46182.1"/>
    </source>
</evidence>
<dbReference type="Proteomes" id="UP000831484">
    <property type="component" value="Plasmid pdjl-6-1"/>
</dbReference>
<feature type="compositionally biased region" description="Basic and acidic residues" evidence="1">
    <location>
        <begin position="65"/>
        <end position="76"/>
    </location>
</feature>
<organism evidence="2 4">
    <name type="scientific">Rhodococcus qingshengii JCM 15477</name>
    <dbReference type="NCBI Taxonomy" id="1303681"/>
    <lineage>
        <taxon>Bacteria</taxon>
        <taxon>Bacillati</taxon>
        <taxon>Actinomycetota</taxon>
        <taxon>Actinomycetes</taxon>
        <taxon>Mycobacteriales</taxon>
        <taxon>Nocardiaceae</taxon>
        <taxon>Rhodococcus</taxon>
        <taxon>Rhodococcus erythropolis group</taxon>
    </lineage>
</organism>
<dbReference type="EMBL" id="CP096566">
    <property type="protein sequence ID" value="UPU46375.1"/>
    <property type="molecule type" value="Genomic_DNA"/>
</dbReference>
<geneLocation type="plasmid" evidence="2 4">
    <name>pdjl-6-1</name>
</geneLocation>
<keyword evidence="4" id="KW-1185">Reference proteome</keyword>
<dbReference type="RefSeq" id="WP_064233709.1">
    <property type="nucleotide sequence ID" value="NZ_CP096564.1"/>
</dbReference>
<gene>
    <name evidence="2" type="ORF">M0639_29955</name>
    <name evidence="3" type="ORF">M0639_30895</name>
</gene>
<evidence type="ECO:0000256" key="1">
    <source>
        <dbReference type="SAM" id="MobiDB-lite"/>
    </source>
</evidence>
<evidence type="ECO:0000313" key="3">
    <source>
        <dbReference type="EMBL" id="UPU46375.1"/>
    </source>
</evidence>
<geneLocation type="plasmid" evidence="3 4">
    <name>pdjl-6-3</name>
</geneLocation>
<feature type="compositionally biased region" description="Polar residues" evidence="1">
    <location>
        <begin position="1"/>
        <end position="18"/>
    </location>
</feature>
<dbReference type="AlphaFoldDB" id="A0AB38RM09"/>
<feature type="region of interest" description="Disordered" evidence="1">
    <location>
        <begin position="1"/>
        <end position="20"/>
    </location>
</feature>
<proteinExistence type="predicted"/>
<sequence length="84" mass="9557">MTELPDTTSTGLTEAQNHNPEEVIELEITFKLPSPTIRLFFRMGEQLGLNSKELAQLAIEEYARNHFDSDLPKPERGWSSVNEP</sequence>
<keyword evidence="2" id="KW-0614">Plasmid</keyword>
<evidence type="ECO:0008006" key="5">
    <source>
        <dbReference type="Google" id="ProtNLM"/>
    </source>
</evidence>
<dbReference type="Proteomes" id="UP000831484">
    <property type="component" value="Plasmid pdjl-6-3"/>
</dbReference>